<dbReference type="Proteomes" id="UP000036780">
    <property type="component" value="Unassembled WGS sequence"/>
</dbReference>
<dbReference type="OrthoDB" id="2356865at2"/>
<proteinExistence type="predicted"/>
<dbReference type="Pfam" id="PF25297">
    <property type="entry name" value="DUF7878"/>
    <property type="match status" value="1"/>
</dbReference>
<sequence length="166" mass="20075">MDSISSKVKFDYSFTRDPSDISNKQRKDVSLILDITARFSIFINDDCYFDEEEFPILEFYKYLYEWKEKTNNLNRIQEFHYYSLEYDEYDDGAILSLIPFGGDKARLKSIWAQEYLYNVFDASYIKDEFMSLESSLKKDIEEYFNIDLKKFLKHIPMYKEINTEDM</sequence>
<organism evidence="2 3">
    <name type="scientific">Virgibacillus pantothenticus</name>
    <dbReference type="NCBI Taxonomy" id="1473"/>
    <lineage>
        <taxon>Bacteria</taxon>
        <taxon>Bacillati</taxon>
        <taxon>Bacillota</taxon>
        <taxon>Bacilli</taxon>
        <taxon>Bacillales</taxon>
        <taxon>Bacillaceae</taxon>
        <taxon>Virgibacillus</taxon>
    </lineage>
</organism>
<dbReference type="AlphaFoldDB" id="A0A0L0QR61"/>
<comment type="caution">
    <text evidence="2">The sequence shown here is derived from an EMBL/GenBank/DDBJ whole genome shotgun (WGS) entry which is preliminary data.</text>
</comment>
<reference evidence="3" key="1">
    <citation type="submission" date="2015-07" db="EMBL/GenBank/DDBJ databases">
        <title>Fjat-10053 dsm26.</title>
        <authorList>
            <person name="Liu B."/>
            <person name="Wang J."/>
            <person name="Zhu Y."/>
            <person name="Liu G."/>
            <person name="Chen Q."/>
            <person name="Chen Z."/>
            <person name="Lan J."/>
            <person name="Che J."/>
            <person name="Ge C."/>
            <person name="Shi H."/>
            <person name="Pan Z."/>
            <person name="Liu X."/>
        </authorList>
    </citation>
    <scope>NUCLEOTIDE SEQUENCE [LARGE SCALE GENOMIC DNA]</scope>
    <source>
        <strain evidence="3">DSM 26</strain>
    </source>
</reference>
<dbReference type="EMBL" id="LGTO01000007">
    <property type="protein sequence ID" value="KNE20703.1"/>
    <property type="molecule type" value="Genomic_DNA"/>
</dbReference>
<protein>
    <recommendedName>
        <fullName evidence="1">DUF7878 domain-containing protein</fullName>
    </recommendedName>
</protein>
<dbReference type="InterPro" id="IPR057200">
    <property type="entry name" value="DUF7878"/>
</dbReference>
<evidence type="ECO:0000313" key="3">
    <source>
        <dbReference type="Proteomes" id="UP000036780"/>
    </source>
</evidence>
<gene>
    <name evidence="2" type="ORF">AFK71_20430</name>
</gene>
<evidence type="ECO:0000259" key="1">
    <source>
        <dbReference type="Pfam" id="PF25297"/>
    </source>
</evidence>
<feature type="domain" description="DUF7878" evidence="1">
    <location>
        <begin position="10"/>
        <end position="142"/>
    </location>
</feature>
<accession>A0A0L0QR61</accession>
<keyword evidence="3" id="KW-1185">Reference proteome</keyword>
<dbReference type="GeneID" id="66870077"/>
<name>A0A0L0QR61_VIRPA</name>
<evidence type="ECO:0000313" key="2">
    <source>
        <dbReference type="EMBL" id="KNE20703.1"/>
    </source>
</evidence>
<dbReference type="RefSeq" id="WP_050353286.1">
    <property type="nucleotide sequence ID" value="NZ_CP073011.1"/>
</dbReference>
<dbReference type="PATRIC" id="fig|1473.5.peg.2849"/>